<name>A0A968KV71_9SPIO</name>
<keyword evidence="1 2" id="KW-0238">DNA-binding</keyword>
<evidence type="ECO:0000256" key="2">
    <source>
        <dbReference type="PROSITE-ProRule" id="PRU00335"/>
    </source>
</evidence>
<keyword evidence="5" id="KW-1185">Reference proteome</keyword>
<dbReference type="InterPro" id="IPR009057">
    <property type="entry name" value="Homeodomain-like_sf"/>
</dbReference>
<reference evidence="4" key="1">
    <citation type="submission" date="2020-03" db="EMBL/GenBank/DDBJ databases">
        <title>Spirochaetal bacteria isolated from arthropods constitute a novel genus Entomospira genus novum within the order Spirochaetales.</title>
        <authorList>
            <person name="Grana-Miraglia L."/>
            <person name="Sikutova S."/>
            <person name="Fingerle V."/>
            <person name="Sing A."/>
            <person name="Castillo-Ramirez S."/>
            <person name="Margos G."/>
            <person name="Rudolf I."/>
        </authorList>
    </citation>
    <scope>NUCLEOTIDE SEQUENCE</scope>
    <source>
        <strain evidence="4">BR149</strain>
    </source>
</reference>
<dbReference type="AlphaFoldDB" id="A0A968KV71"/>
<gene>
    <name evidence="4" type="ORF">HCT48_01000</name>
</gene>
<dbReference type="PANTHER" id="PTHR30055:SF220">
    <property type="entry name" value="TETR-FAMILY REGULATORY PROTEIN"/>
    <property type="match status" value="1"/>
</dbReference>
<sequence length="225" mass="25252">METAKKKYHYQADLKQDLLEKGIQIICEKGVSALTLKALANALGVTSAAMYHHYSDKKALMAAIVARRLDELNLLLEEQVFEPFKDDVIGMFVKSAMVMYDFCEEHPEFLIIANGDAVDNWAAYPALMDSMQRIVAKPLAAITQAQGAGVIKSGDPRDFLLMAFSSIYGYLVIIFSRKKALLESSDPKTLRRNYFEVACSAINMIRVNQGSWRSEFQQVEQAVLK</sequence>
<dbReference type="Gene3D" id="1.10.357.10">
    <property type="entry name" value="Tetracycline Repressor, domain 2"/>
    <property type="match status" value="1"/>
</dbReference>
<comment type="caution">
    <text evidence="4">The sequence shown here is derived from an EMBL/GenBank/DDBJ whole genome shotgun (WGS) entry which is preliminary data.</text>
</comment>
<dbReference type="InterPro" id="IPR036271">
    <property type="entry name" value="Tet_transcr_reg_TetR-rel_C_sf"/>
</dbReference>
<evidence type="ECO:0000313" key="4">
    <source>
        <dbReference type="EMBL" id="NIZ68798.1"/>
    </source>
</evidence>
<evidence type="ECO:0000313" key="5">
    <source>
        <dbReference type="Proteomes" id="UP000778951"/>
    </source>
</evidence>
<dbReference type="EMBL" id="JAATLM010000001">
    <property type="protein sequence ID" value="NIZ68798.1"/>
    <property type="molecule type" value="Genomic_DNA"/>
</dbReference>
<proteinExistence type="predicted"/>
<evidence type="ECO:0000256" key="1">
    <source>
        <dbReference type="ARBA" id="ARBA00023125"/>
    </source>
</evidence>
<feature type="DNA-binding region" description="H-T-H motif" evidence="2">
    <location>
        <begin position="35"/>
        <end position="54"/>
    </location>
</feature>
<organism evidence="4 5">
    <name type="scientific">Entomospira culicis</name>
    <dbReference type="NCBI Taxonomy" id="2719989"/>
    <lineage>
        <taxon>Bacteria</taxon>
        <taxon>Pseudomonadati</taxon>
        <taxon>Spirochaetota</taxon>
        <taxon>Spirochaetia</taxon>
        <taxon>Spirochaetales</taxon>
        <taxon>Spirochaetaceae</taxon>
        <taxon>Entomospira</taxon>
    </lineage>
</organism>
<feature type="domain" description="HTH tetR-type" evidence="3">
    <location>
        <begin position="12"/>
        <end position="72"/>
    </location>
</feature>
<dbReference type="PROSITE" id="PS50977">
    <property type="entry name" value="HTH_TETR_2"/>
    <property type="match status" value="1"/>
</dbReference>
<accession>A0A968KV71</accession>
<dbReference type="InterPro" id="IPR050109">
    <property type="entry name" value="HTH-type_TetR-like_transc_reg"/>
</dbReference>
<protein>
    <submittedName>
        <fullName evidence="4">TetR/AcrR family transcriptional regulator</fullName>
    </submittedName>
</protein>
<dbReference type="InterPro" id="IPR001647">
    <property type="entry name" value="HTH_TetR"/>
</dbReference>
<dbReference type="Proteomes" id="UP000778951">
    <property type="component" value="Unassembled WGS sequence"/>
</dbReference>
<dbReference type="GO" id="GO:0000976">
    <property type="term" value="F:transcription cis-regulatory region binding"/>
    <property type="evidence" value="ECO:0007669"/>
    <property type="project" value="TreeGrafter"/>
</dbReference>
<dbReference type="RefSeq" id="WP_167694915.1">
    <property type="nucleotide sequence ID" value="NZ_CP118181.1"/>
</dbReference>
<dbReference type="SUPFAM" id="SSF46689">
    <property type="entry name" value="Homeodomain-like"/>
    <property type="match status" value="1"/>
</dbReference>
<dbReference type="Pfam" id="PF00440">
    <property type="entry name" value="TetR_N"/>
    <property type="match status" value="1"/>
</dbReference>
<evidence type="ECO:0000259" key="3">
    <source>
        <dbReference type="PROSITE" id="PS50977"/>
    </source>
</evidence>
<dbReference type="GO" id="GO:0003700">
    <property type="term" value="F:DNA-binding transcription factor activity"/>
    <property type="evidence" value="ECO:0007669"/>
    <property type="project" value="TreeGrafter"/>
</dbReference>
<dbReference type="PANTHER" id="PTHR30055">
    <property type="entry name" value="HTH-TYPE TRANSCRIPTIONAL REGULATOR RUTR"/>
    <property type="match status" value="1"/>
</dbReference>
<dbReference type="SUPFAM" id="SSF48498">
    <property type="entry name" value="Tetracyclin repressor-like, C-terminal domain"/>
    <property type="match status" value="1"/>
</dbReference>
<dbReference type="PRINTS" id="PR00455">
    <property type="entry name" value="HTHTETR"/>
</dbReference>